<sequence>DKHFIFELSHFMTFSQLLQLGSLYAKREAADPDQLKTIPLSPKPVTNLNDEYIVSYALYGYNFSANVKPIKLTPPPHTHTHIYTYTHTQQVF</sequence>
<comment type="caution">
    <text evidence="1">The sequence shown here is derived from an EMBL/GenBank/DDBJ whole genome shotgun (WGS) entry which is preliminary data.</text>
</comment>
<evidence type="ECO:0000313" key="1">
    <source>
        <dbReference type="EMBL" id="KAK2151206.1"/>
    </source>
</evidence>
<keyword evidence="2" id="KW-1185">Reference proteome</keyword>
<gene>
    <name evidence="1" type="ORF">LSH36_372g02013</name>
</gene>
<dbReference type="Proteomes" id="UP001208570">
    <property type="component" value="Unassembled WGS sequence"/>
</dbReference>
<evidence type="ECO:0000313" key="2">
    <source>
        <dbReference type="Proteomes" id="UP001208570"/>
    </source>
</evidence>
<reference evidence="1" key="1">
    <citation type="journal article" date="2023" name="Mol. Biol. Evol.">
        <title>Third-Generation Sequencing Reveals the Adaptive Role of the Epigenome in Three Deep-Sea Polychaetes.</title>
        <authorList>
            <person name="Perez M."/>
            <person name="Aroh O."/>
            <person name="Sun Y."/>
            <person name="Lan Y."/>
            <person name="Juniper S.K."/>
            <person name="Young C.R."/>
            <person name="Angers B."/>
            <person name="Qian P.Y."/>
        </authorList>
    </citation>
    <scope>NUCLEOTIDE SEQUENCE</scope>
    <source>
        <strain evidence="1">P08H-3</strain>
    </source>
</reference>
<feature type="non-terminal residue" evidence="1">
    <location>
        <position position="1"/>
    </location>
</feature>
<dbReference type="EMBL" id="JAODUP010000372">
    <property type="protein sequence ID" value="KAK2151206.1"/>
    <property type="molecule type" value="Genomic_DNA"/>
</dbReference>
<protein>
    <submittedName>
        <fullName evidence="1">Uncharacterized protein</fullName>
    </submittedName>
</protein>
<name>A0AAD9JEK9_9ANNE</name>
<organism evidence="1 2">
    <name type="scientific">Paralvinella palmiformis</name>
    <dbReference type="NCBI Taxonomy" id="53620"/>
    <lineage>
        <taxon>Eukaryota</taxon>
        <taxon>Metazoa</taxon>
        <taxon>Spiralia</taxon>
        <taxon>Lophotrochozoa</taxon>
        <taxon>Annelida</taxon>
        <taxon>Polychaeta</taxon>
        <taxon>Sedentaria</taxon>
        <taxon>Canalipalpata</taxon>
        <taxon>Terebellida</taxon>
        <taxon>Terebelliformia</taxon>
        <taxon>Alvinellidae</taxon>
        <taxon>Paralvinella</taxon>
    </lineage>
</organism>
<dbReference type="AlphaFoldDB" id="A0AAD9JEK9"/>
<proteinExistence type="predicted"/>
<accession>A0AAD9JEK9</accession>